<dbReference type="Pfam" id="PF01871">
    <property type="entry name" value="AMMECR1"/>
    <property type="match status" value="1"/>
</dbReference>
<organism evidence="4 5">
    <name type="scientific">Pseudomonas schmalbachii</name>
    <dbReference type="NCBI Taxonomy" id="2816993"/>
    <lineage>
        <taxon>Bacteria</taxon>
        <taxon>Pseudomonadati</taxon>
        <taxon>Pseudomonadota</taxon>
        <taxon>Gammaproteobacteria</taxon>
        <taxon>Pseudomonadales</taxon>
        <taxon>Pseudomonadaceae</taxon>
        <taxon>Pseudomonas</taxon>
    </lineage>
</organism>
<comment type="similarity">
    <text evidence="1 2">Belongs to the MEMO1 family.</text>
</comment>
<evidence type="ECO:0000313" key="4">
    <source>
        <dbReference type="EMBL" id="MBO3275165.1"/>
    </source>
</evidence>
<sequence>MSVQSIRPAAVAGLFYPSDPHQLSAQLHEMLERAAVPAGVPPKALIVPHAGYIYSGPIAAHGYAQLAPLRQVVRRVVLLGPSHRVAFQGVALPAAEAFDTPLGRVQVDVEAVATLAQMPSVLVDDRAHSAEHALEVQLPFLQTVLEDFRIVPLTLGMVEPALVSRLLDVLWGGVETLIVVSSDLSHYLDYRHARLTDADSAEHVLRLHADLDHEQACGATGINALLLSARRRQLTPHLLDLRNSGDTAGDHSRVVGYASFSFIEAAPGEPEQVDFDSQALGRALLSQARDSIDEFLGLPCRDEPLEHPLLDEPGACFVTLRIDGELRGCIGQLQPEHPLRHTVRANARAAASQDPRFPPLSLVEWADITLDVSVLSPVQFHACPDLDSALALIEAGVDGVVLEGGGCRSTFLPQVWRQLPNPHDFLLHLLSKAGLDVWPDDMRLGRYRVWEHHETGDSP</sequence>
<keyword evidence="5" id="KW-1185">Reference proteome</keyword>
<evidence type="ECO:0000259" key="3">
    <source>
        <dbReference type="PROSITE" id="PS51112"/>
    </source>
</evidence>
<dbReference type="Pfam" id="PF01875">
    <property type="entry name" value="Memo"/>
    <property type="match status" value="1"/>
</dbReference>
<dbReference type="SUPFAM" id="SSF143447">
    <property type="entry name" value="AMMECR1-like"/>
    <property type="match status" value="1"/>
</dbReference>
<dbReference type="InterPro" id="IPR002733">
    <property type="entry name" value="AMMECR1_domain"/>
</dbReference>
<evidence type="ECO:0000256" key="1">
    <source>
        <dbReference type="ARBA" id="ARBA00006315"/>
    </source>
</evidence>
<dbReference type="InterPro" id="IPR027485">
    <property type="entry name" value="AMMECR1_N"/>
</dbReference>
<dbReference type="PANTHER" id="PTHR11060:SF0">
    <property type="entry name" value="PROTEIN MEMO1"/>
    <property type="match status" value="1"/>
</dbReference>
<dbReference type="PROSITE" id="PS51112">
    <property type="entry name" value="AMMECR1"/>
    <property type="match status" value="1"/>
</dbReference>
<evidence type="ECO:0000256" key="2">
    <source>
        <dbReference type="HAMAP-Rule" id="MF_00055"/>
    </source>
</evidence>
<dbReference type="InterPro" id="IPR027623">
    <property type="entry name" value="AmmeMemoSam_A"/>
</dbReference>
<dbReference type="PANTHER" id="PTHR11060">
    <property type="entry name" value="PROTEIN MEMO1"/>
    <property type="match status" value="1"/>
</dbReference>
<dbReference type="Gene3D" id="3.40.830.10">
    <property type="entry name" value="LigB-like"/>
    <property type="match status" value="1"/>
</dbReference>
<dbReference type="Gene3D" id="3.30.700.20">
    <property type="entry name" value="Hypothetical protein ph0010, domain 1"/>
    <property type="match status" value="1"/>
</dbReference>
<dbReference type="Gene3D" id="3.30.1490.150">
    <property type="entry name" value="Hypothetical protein ph0010, domain 2"/>
    <property type="match status" value="1"/>
</dbReference>
<dbReference type="Proteomes" id="UP000669060">
    <property type="component" value="Unassembled WGS sequence"/>
</dbReference>
<reference evidence="4 5" key="1">
    <citation type="submission" date="2020-12" db="EMBL/GenBank/DDBJ databases">
        <title>Pseudomonas schmalbachii sp. nov. isolated from millipede gut.</title>
        <authorList>
            <person name="Shelomi M."/>
        </authorList>
    </citation>
    <scope>NUCLEOTIDE SEQUENCE [LARGE SCALE GENOMIC DNA]</scope>
    <source>
        <strain evidence="4 5">Milli4</strain>
    </source>
</reference>
<protein>
    <recommendedName>
        <fullName evidence="2">MEMO1 family protein JFY56_08010</fullName>
    </recommendedName>
</protein>
<dbReference type="EMBL" id="JAELYA010000002">
    <property type="protein sequence ID" value="MBO3275165.1"/>
    <property type="molecule type" value="Genomic_DNA"/>
</dbReference>
<dbReference type="NCBIfam" id="TIGR04335">
    <property type="entry name" value="AmmeMemoSam_A"/>
    <property type="match status" value="1"/>
</dbReference>
<evidence type="ECO:0000313" key="5">
    <source>
        <dbReference type="Proteomes" id="UP000669060"/>
    </source>
</evidence>
<dbReference type="NCBIfam" id="TIGR04336">
    <property type="entry name" value="AmmeMemoSam_B"/>
    <property type="match status" value="1"/>
</dbReference>
<proteinExistence type="inferred from homology"/>
<gene>
    <name evidence="4" type="primary">amrB</name>
    <name evidence="4" type="ORF">JFY56_08010</name>
</gene>
<dbReference type="HAMAP" id="MF_00055">
    <property type="entry name" value="MEMO1"/>
    <property type="match status" value="1"/>
</dbReference>
<feature type="domain" description="AMMECR1" evidence="3">
    <location>
        <begin position="279"/>
        <end position="459"/>
    </location>
</feature>
<accession>A0ABS3TNC4</accession>
<name>A0ABS3TNC4_9PSED</name>
<dbReference type="RefSeq" id="WP_208313002.1">
    <property type="nucleotide sequence ID" value="NZ_JAELYA010000002.1"/>
</dbReference>
<dbReference type="InterPro" id="IPR036071">
    <property type="entry name" value="AMMECR1_dom_sf"/>
</dbReference>
<dbReference type="CDD" id="cd07361">
    <property type="entry name" value="MEMO_like"/>
    <property type="match status" value="1"/>
</dbReference>
<comment type="caution">
    <text evidence="4">The sequence shown here is derived from an EMBL/GenBank/DDBJ whole genome shotgun (WGS) entry which is preliminary data.</text>
</comment>
<dbReference type="InterPro" id="IPR002737">
    <property type="entry name" value="MEMO1_fam"/>
</dbReference>